<dbReference type="Pfam" id="PF13596">
    <property type="entry name" value="PAS_10"/>
    <property type="match status" value="1"/>
</dbReference>
<evidence type="ECO:0000313" key="1">
    <source>
        <dbReference type="EMBL" id="PIU51287.1"/>
    </source>
</evidence>
<name>A0A2M6ZFX8_9BACT</name>
<organism evidence="1 2">
    <name type="scientific">Candidatus Desantisbacteria bacterium CG07_land_8_20_14_0_80_39_15</name>
    <dbReference type="NCBI Taxonomy" id="1974549"/>
    <lineage>
        <taxon>Bacteria</taxon>
        <taxon>Candidatus Desantisiibacteriota</taxon>
    </lineage>
</organism>
<dbReference type="NCBIfam" id="TIGR00229">
    <property type="entry name" value="sensory_box"/>
    <property type="match status" value="1"/>
</dbReference>
<dbReference type="InterPro" id="IPR035965">
    <property type="entry name" value="PAS-like_dom_sf"/>
</dbReference>
<dbReference type="Proteomes" id="UP000229227">
    <property type="component" value="Unassembled WGS sequence"/>
</dbReference>
<accession>A0A2M6ZFX8</accession>
<proteinExistence type="predicted"/>
<gene>
    <name evidence="1" type="ORF">COS91_05265</name>
</gene>
<dbReference type="Gene3D" id="3.30.450.20">
    <property type="entry name" value="PAS domain"/>
    <property type="match status" value="1"/>
</dbReference>
<protein>
    <recommendedName>
        <fullName evidence="3">DUF438 domain-containing protein</fullName>
    </recommendedName>
</protein>
<dbReference type="AlphaFoldDB" id="A0A2M6ZFX8"/>
<comment type="caution">
    <text evidence="1">The sequence shown here is derived from an EMBL/GenBank/DDBJ whole genome shotgun (WGS) entry which is preliminary data.</text>
</comment>
<evidence type="ECO:0000313" key="2">
    <source>
        <dbReference type="Proteomes" id="UP000229227"/>
    </source>
</evidence>
<dbReference type="InterPro" id="IPR000014">
    <property type="entry name" value="PAS"/>
</dbReference>
<dbReference type="SUPFAM" id="SSF55785">
    <property type="entry name" value="PYP-like sensor domain (PAS domain)"/>
    <property type="match status" value="1"/>
</dbReference>
<evidence type="ECO:0008006" key="3">
    <source>
        <dbReference type="Google" id="ProtNLM"/>
    </source>
</evidence>
<sequence>MANHVVGVLRHIRRGDVTMIEKLSKEQLEGILEAVPVEISFVDENDLVRFWNKHETRIFKRPISVIGKSVQNCHPKRSVDKVNQILSDFKEGKRDSAEFWINLGERKIYLRYFAVRDKAGRYLGTLEATQDITEIKKIEGEKRLLEY</sequence>
<dbReference type="EMBL" id="PEWN01000081">
    <property type="protein sequence ID" value="PIU51287.1"/>
    <property type="molecule type" value="Genomic_DNA"/>
</dbReference>
<reference evidence="2" key="1">
    <citation type="submission" date="2017-09" db="EMBL/GenBank/DDBJ databases">
        <title>Depth-based differentiation of microbial function through sediment-hosted aquifers and enrichment of novel symbionts in the deep terrestrial subsurface.</title>
        <authorList>
            <person name="Probst A.J."/>
            <person name="Ladd B."/>
            <person name="Jarett J.K."/>
            <person name="Geller-Mcgrath D.E."/>
            <person name="Sieber C.M.K."/>
            <person name="Emerson J.B."/>
            <person name="Anantharaman K."/>
            <person name="Thomas B.C."/>
            <person name="Malmstrom R."/>
            <person name="Stieglmeier M."/>
            <person name="Klingl A."/>
            <person name="Woyke T."/>
            <person name="Ryan C.M."/>
            <person name="Banfield J.F."/>
        </authorList>
    </citation>
    <scope>NUCLEOTIDE SEQUENCE [LARGE SCALE GENOMIC DNA]</scope>
</reference>